<evidence type="ECO:0000256" key="5">
    <source>
        <dbReference type="ARBA" id="ARBA00022692"/>
    </source>
</evidence>
<keyword evidence="9 13" id="KW-0472">Membrane</keyword>
<dbReference type="Pfam" id="PF00008">
    <property type="entry name" value="EGF"/>
    <property type="match status" value="1"/>
</dbReference>
<feature type="disulfide bond" evidence="12">
    <location>
        <begin position="17"/>
        <end position="34"/>
    </location>
</feature>
<evidence type="ECO:0000256" key="10">
    <source>
        <dbReference type="ARBA" id="ARBA00023157"/>
    </source>
</evidence>
<feature type="domain" description="EGF-like" evidence="14">
    <location>
        <begin position="5"/>
        <end position="46"/>
    </location>
</feature>
<keyword evidence="10 12" id="KW-1015">Disulfide bond</keyword>
<evidence type="ECO:0000256" key="4">
    <source>
        <dbReference type="ARBA" id="ARBA00022536"/>
    </source>
</evidence>
<keyword evidence="3" id="KW-0964">Secreted</keyword>
<keyword evidence="4 12" id="KW-0245">EGF-like domain</keyword>
<evidence type="ECO:0000256" key="13">
    <source>
        <dbReference type="SAM" id="Phobius"/>
    </source>
</evidence>
<reference evidence="15 16" key="1">
    <citation type="submission" date="2021-06" db="EMBL/GenBank/DDBJ databases">
        <authorList>
            <person name="Palmer J.M."/>
        </authorList>
    </citation>
    <scope>NUCLEOTIDE SEQUENCE [LARGE SCALE GENOMIC DNA]</scope>
    <source>
        <strain evidence="15 16">AS_MEX2019</strain>
        <tissue evidence="15">Muscle</tissue>
    </source>
</reference>
<evidence type="ECO:0000256" key="12">
    <source>
        <dbReference type="PROSITE-ProRule" id="PRU00076"/>
    </source>
</evidence>
<evidence type="ECO:0000256" key="3">
    <source>
        <dbReference type="ARBA" id="ARBA00022525"/>
    </source>
</evidence>
<gene>
    <name evidence="15" type="ORF">AMECASPLE_036607</name>
</gene>
<dbReference type="Gene3D" id="2.10.25.10">
    <property type="entry name" value="Laminin"/>
    <property type="match status" value="1"/>
</dbReference>
<proteinExistence type="predicted"/>
<dbReference type="PROSITE" id="PS01186">
    <property type="entry name" value="EGF_2"/>
    <property type="match status" value="1"/>
</dbReference>
<feature type="transmembrane region" description="Helical" evidence="13">
    <location>
        <begin position="60"/>
        <end position="82"/>
    </location>
</feature>
<sequence length="84" mass="9755">MTKRSVTNCENKFDNYCMNNGKCILLLDLKEHHCECQRGFYGNRCDIPELLSQPTKKEQVVVILFCVSLLIIGLGGALYFFYKW</sequence>
<evidence type="ECO:0000256" key="9">
    <source>
        <dbReference type="ARBA" id="ARBA00023136"/>
    </source>
</evidence>
<accession>A0ABV0ZGE7</accession>
<evidence type="ECO:0000256" key="2">
    <source>
        <dbReference type="ARBA" id="ARBA00004613"/>
    </source>
</evidence>
<evidence type="ECO:0000313" key="16">
    <source>
        <dbReference type="Proteomes" id="UP001469553"/>
    </source>
</evidence>
<organism evidence="15 16">
    <name type="scientific">Ameca splendens</name>
    <dbReference type="NCBI Taxonomy" id="208324"/>
    <lineage>
        <taxon>Eukaryota</taxon>
        <taxon>Metazoa</taxon>
        <taxon>Chordata</taxon>
        <taxon>Craniata</taxon>
        <taxon>Vertebrata</taxon>
        <taxon>Euteleostomi</taxon>
        <taxon>Actinopterygii</taxon>
        <taxon>Neopterygii</taxon>
        <taxon>Teleostei</taxon>
        <taxon>Neoteleostei</taxon>
        <taxon>Acanthomorphata</taxon>
        <taxon>Ovalentaria</taxon>
        <taxon>Atherinomorphae</taxon>
        <taxon>Cyprinodontiformes</taxon>
        <taxon>Goodeidae</taxon>
        <taxon>Ameca</taxon>
    </lineage>
</organism>
<dbReference type="EMBL" id="JAHRIP010062285">
    <property type="protein sequence ID" value="MEQ2305323.1"/>
    <property type="molecule type" value="Genomic_DNA"/>
</dbReference>
<evidence type="ECO:0000256" key="6">
    <source>
        <dbReference type="ARBA" id="ARBA00022729"/>
    </source>
</evidence>
<keyword evidence="8" id="KW-0339">Growth factor</keyword>
<dbReference type="SUPFAM" id="SSF57196">
    <property type="entry name" value="EGF/Laminin"/>
    <property type="match status" value="1"/>
</dbReference>
<dbReference type="PROSITE" id="PS50026">
    <property type="entry name" value="EGF_3"/>
    <property type="match status" value="1"/>
</dbReference>
<keyword evidence="11" id="KW-0325">Glycoprotein</keyword>
<dbReference type="PANTHER" id="PTHR10740:SF11">
    <property type="entry name" value="PROEPIREGULIN"/>
    <property type="match status" value="1"/>
</dbReference>
<comment type="subcellular location">
    <subcellularLocation>
        <location evidence="1">Membrane</location>
        <topology evidence="1">Single-pass type I membrane protein</topology>
    </subcellularLocation>
    <subcellularLocation>
        <location evidence="2">Secreted</location>
    </subcellularLocation>
</comment>
<evidence type="ECO:0000256" key="1">
    <source>
        <dbReference type="ARBA" id="ARBA00004479"/>
    </source>
</evidence>
<dbReference type="InterPro" id="IPR000742">
    <property type="entry name" value="EGF"/>
</dbReference>
<keyword evidence="7 13" id="KW-1133">Transmembrane helix</keyword>
<evidence type="ECO:0000313" key="15">
    <source>
        <dbReference type="EMBL" id="MEQ2305323.1"/>
    </source>
</evidence>
<keyword evidence="16" id="KW-1185">Reference proteome</keyword>
<evidence type="ECO:0000256" key="7">
    <source>
        <dbReference type="ARBA" id="ARBA00022989"/>
    </source>
</evidence>
<comment type="caution">
    <text evidence="12">Lacks conserved residue(s) required for the propagation of feature annotation.</text>
</comment>
<comment type="caution">
    <text evidence="15">The sequence shown here is derived from an EMBL/GenBank/DDBJ whole genome shotgun (WGS) entry which is preliminary data.</text>
</comment>
<name>A0ABV0ZGE7_9TELE</name>
<keyword evidence="6" id="KW-0732">Signal</keyword>
<protein>
    <recommendedName>
        <fullName evidence="14">EGF-like domain-containing protein</fullName>
    </recommendedName>
</protein>
<evidence type="ECO:0000256" key="11">
    <source>
        <dbReference type="ARBA" id="ARBA00023180"/>
    </source>
</evidence>
<dbReference type="Proteomes" id="UP001469553">
    <property type="component" value="Unassembled WGS sequence"/>
</dbReference>
<keyword evidence="5 13" id="KW-0812">Transmembrane</keyword>
<evidence type="ECO:0000256" key="8">
    <source>
        <dbReference type="ARBA" id="ARBA00023030"/>
    </source>
</evidence>
<evidence type="ECO:0000259" key="14">
    <source>
        <dbReference type="PROSITE" id="PS50026"/>
    </source>
</evidence>
<dbReference type="SMART" id="SM00181">
    <property type="entry name" value="EGF"/>
    <property type="match status" value="1"/>
</dbReference>
<dbReference type="PANTHER" id="PTHR10740">
    <property type="entry name" value="TRANSFORMING GROWTH FACTOR ALPHA"/>
    <property type="match status" value="1"/>
</dbReference>
<feature type="disulfide bond" evidence="12">
    <location>
        <begin position="36"/>
        <end position="45"/>
    </location>
</feature>
<dbReference type="PROSITE" id="PS00022">
    <property type="entry name" value="EGF_1"/>
    <property type="match status" value="1"/>
</dbReference>